<proteinExistence type="predicted"/>
<accession>A0A6C0B2Q5</accession>
<dbReference type="EMBL" id="MN739048">
    <property type="protein sequence ID" value="QHS85753.1"/>
    <property type="molecule type" value="Genomic_DNA"/>
</dbReference>
<sequence length="220" mass="25528">MDKIAIVNFANAGNSRYELGQENLRKSFETFDPDIPFFALKNYEEFNSQTHAECPYGFKVAAVEHVRKLGYDVIIWIDSSLRLIKSIRPLIRDIASKGIYLQGDCWKCGEWANDRSLEYFNISRDDAMQIQNIHAIMIGFDFRHPATMPFFERWKKCAADGIFRGSRTNDNNTESKDPRCKGHRGDQTCLELVGNELKINYSPKVWSYNVNDPTRYFSGW</sequence>
<reference evidence="1" key="1">
    <citation type="journal article" date="2020" name="Nature">
        <title>Giant virus diversity and host interactions through global metagenomics.</title>
        <authorList>
            <person name="Schulz F."/>
            <person name="Roux S."/>
            <person name="Paez-Espino D."/>
            <person name="Jungbluth S."/>
            <person name="Walsh D.A."/>
            <person name="Denef V.J."/>
            <person name="McMahon K.D."/>
            <person name="Konstantinidis K.T."/>
            <person name="Eloe-Fadrosh E.A."/>
            <person name="Kyrpides N.C."/>
            <person name="Woyke T."/>
        </authorList>
    </citation>
    <scope>NUCLEOTIDE SEQUENCE</scope>
    <source>
        <strain evidence="1">GVMAG-M-3300009185-36</strain>
    </source>
</reference>
<organism evidence="1">
    <name type="scientific">viral metagenome</name>
    <dbReference type="NCBI Taxonomy" id="1070528"/>
    <lineage>
        <taxon>unclassified sequences</taxon>
        <taxon>metagenomes</taxon>
        <taxon>organismal metagenomes</taxon>
    </lineage>
</organism>
<evidence type="ECO:0000313" key="1">
    <source>
        <dbReference type="EMBL" id="QHS85753.1"/>
    </source>
</evidence>
<dbReference type="AlphaFoldDB" id="A0A6C0B2Q5"/>
<evidence type="ECO:0008006" key="2">
    <source>
        <dbReference type="Google" id="ProtNLM"/>
    </source>
</evidence>
<name>A0A6C0B2Q5_9ZZZZ</name>
<protein>
    <recommendedName>
        <fullName evidence="2">Glycosyltransferase</fullName>
    </recommendedName>
</protein>